<protein>
    <recommendedName>
        <fullName evidence="3">F-box domain-containing protein</fullName>
    </recommendedName>
</protein>
<accession>A0A1M2VLC3</accession>
<sequence length="436" mass="48471">MPPPVPVETIEHAISFLHDDVPSLAACSLTCHALLPISRVLLWHKVVLPVKSDGSHSTRTKAFLGLLDCESAIAPYVRSLGLRPENHECSHGEVSFNRTALDALSTRLPSLRSLRLHFLVIPSLYDVVMLLRDLPKLETLCLHSVSLGGDNWLSRRVPAWPEQPVLEPFAESGNPSLWALRTLSLIGGSIHGEEVTRLALFLERARRNMPKLEWIDFCCAMLPNGPGADVVLPAVPSFVPSLRHFGITLSDLHYDGISAEGREHMQRVISDLPQCGSLTSLYLRYDRRIAYLGYTVRHRVLGMPPPYTPTPFFLEHLADVLSTRAPTPLPLLESLSLVFDSPTAWLVGFEAAFARLAKVLVGTDDSSDVRGASLKQYPRFSHLHVRTSFLSTVMLISGDAGMEEQRRRQEMERVDLVLPMLECFVRAGVLVEVTCD</sequence>
<dbReference type="Gene3D" id="3.80.10.10">
    <property type="entry name" value="Ribonuclease Inhibitor"/>
    <property type="match status" value="1"/>
</dbReference>
<dbReference type="EMBL" id="MNAD01001060">
    <property type="protein sequence ID" value="OJT08342.1"/>
    <property type="molecule type" value="Genomic_DNA"/>
</dbReference>
<proteinExistence type="predicted"/>
<dbReference type="SUPFAM" id="SSF52047">
    <property type="entry name" value="RNI-like"/>
    <property type="match status" value="1"/>
</dbReference>
<gene>
    <name evidence="1" type="ORF">TRAPUB_760</name>
</gene>
<organism evidence="1 2">
    <name type="scientific">Trametes pubescens</name>
    <name type="common">White-rot fungus</name>
    <dbReference type="NCBI Taxonomy" id="154538"/>
    <lineage>
        <taxon>Eukaryota</taxon>
        <taxon>Fungi</taxon>
        <taxon>Dikarya</taxon>
        <taxon>Basidiomycota</taxon>
        <taxon>Agaricomycotina</taxon>
        <taxon>Agaricomycetes</taxon>
        <taxon>Polyporales</taxon>
        <taxon>Polyporaceae</taxon>
        <taxon>Trametes</taxon>
    </lineage>
</organism>
<dbReference type="InterPro" id="IPR032675">
    <property type="entry name" value="LRR_dom_sf"/>
</dbReference>
<evidence type="ECO:0008006" key="3">
    <source>
        <dbReference type="Google" id="ProtNLM"/>
    </source>
</evidence>
<keyword evidence="2" id="KW-1185">Reference proteome</keyword>
<dbReference type="OMA" id="WIDFCCA"/>
<name>A0A1M2VLC3_TRAPU</name>
<evidence type="ECO:0000313" key="1">
    <source>
        <dbReference type="EMBL" id="OJT08342.1"/>
    </source>
</evidence>
<dbReference type="Proteomes" id="UP000184267">
    <property type="component" value="Unassembled WGS sequence"/>
</dbReference>
<dbReference type="OrthoDB" id="2741476at2759"/>
<comment type="caution">
    <text evidence="1">The sequence shown here is derived from an EMBL/GenBank/DDBJ whole genome shotgun (WGS) entry which is preliminary data.</text>
</comment>
<reference evidence="1 2" key="1">
    <citation type="submission" date="2016-10" db="EMBL/GenBank/DDBJ databases">
        <title>Genome sequence of the basidiomycete white-rot fungus Trametes pubescens.</title>
        <authorList>
            <person name="Makela M.R."/>
            <person name="Granchi Z."/>
            <person name="Peng M."/>
            <person name="De Vries R.P."/>
            <person name="Grigoriev I."/>
            <person name="Riley R."/>
            <person name="Hilden K."/>
        </authorList>
    </citation>
    <scope>NUCLEOTIDE SEQUENCE [LARGE SCALE GENOMIC DNA]</scope>
    <source>
        <strain evidence="1 2">FBCC735</strain>
    </source>
</reference>
<dbReference type="AlphaFoldDB" id="A0A1M2VLC3"/>
<evidence type="ECO:0000313" key="2">
    <source>
        <dbReference type="Proteomes" id="UP000184267"/>
    </source>
</evidence>